<keyword evidence="3" id="KW-1185">Reference proteome</keyword>
<feature type="region of interest" description="Disordered" evidence="1">
    <location>
        <begin position="121"/>
        <end position="140"/>
    </location>
</feature>
<dbReference type="EMBL" id="KV878210">
    <property type="protein sequence ID" value="OJJ38233.1"/>
    <property type="molecule type" value="Genomic_DNA"/>
</dbReference>
<organism evidence="2 3">
    <name type="scientific">Aspergillus wentii DTO 134E9</name>
    <dbReference type="NCBI Taxonomy" id="1073089"/>
    <lineage>
        <taxon>Eukaryota</taxon>
        <taxon>Fungi</taxon>
        <taxon>Dikarya</taxon>
        <taxon>Ascomycota</taxon>
        <taxon>Pezizomycotina</taxon>
        <taxon>Eurotiomycetes</taxon>
        <taxon>Eurotiomycetidae</taxon>
        <taxon>Eurotiales</taxon>
        <taxon>Aspergillaceae</taxon>
        <taxon>Aspergillus</taxon>
        <taxon>Aspergillus subgen. Cremei</taxon>
    </lineage>
</organism>
<gene>
    <name evidence="2" type="ORF">ASPWEDRAFT_179819</name>
</gene>
<sequence>MSEEISLSGPPQDIHEKQLASIKALAQPETKYIDDPIKTESNKLVAVASPTDATVEDALARVQKYTRISKRDNTDKILSEMLKELSPNGQRNLTKDIMDRSDGSLRDHAQEIKRCIFTPMKATQPNSTPAEEPTNDTTKVTGSQLRLKQLCLLRDENKCVITGVHDIGATKDMMMAKAKNQTTVTKCTRVIPSSIFPQRSDGEVDSDKLRDYAKTWALIYRYFPEFKLAIDVRRPGMINSPRNSVTLWEPIQRAFVDFSLALKPIGDCRYKIITYNGSSAVLDALPTDREIELQTDSNVELPDLELLGFHYAIANVLHAAGLSEQIDQDIKIDESRCLRHDGSADTGGVLA</sequence>
<proteinExistence type="predicted"/>
<dbReference type="OrthoDB" id="2104739at2759"/>
<dbReference type="RefSeq" id="XP_040691909.1">
    <property type="nucleotide sequence ID" value="XM_040831810.1"/>
</dbReference>
<evidence type="ECO:0008006" key="4">
    <source>
        <dbReference type="Google" id="ProtNLM"/>
    </source>
</evidence>
<dbReference type="GeneID" id="63747658"/>
<evidence type="ECO:0000256" key="1">
    <source>
        <dbReference type="SAM" id="MobiDB-lite"/>
    </source>
</evidence>
<dbReference type="AlphaFoldDB" id="A0A1L9RTM2"/>
<name>A0A1L9RTM2_ASPWE</name>
<protein>
    <recommendedName>
        <fullName evidence="4">HNH nuclease domain-containing protein</fullName>
    </recommendedName>
</protein>
<accession>A0A1L9RTM2</accession>
<evidence type="ECO:0000313" key="2">
    <source>
        <dbReference type="EMBL" id="OJJ38233.1"/>
    </source>
</evidence>
<evidence type="ECO:0000313" key="3">
    <source>
        <dbReference type="Proteomes" id="UP000184383"/>
    </source>
</evidence>
<dbReference type="Proteomes" id="UP000184383">
    <property type="component" value="Unassembled WGS sequence"/>
</dbReference>
<reference evidence="3" key="1">
    <citation type="journal article" date="2017" name="Genome Biol.">
        <title>Comparative genomics reveals high biological diversity and specific adaptations in the industrially and medically important fungal genus Aspergillus.</title>
        <authorList>
            <person name="de Vries R.P."/>
            <person name="Riley R."/>
            <person name="Wiebenga A."/>
            <person name="Aguilar-Osorio G."/>
            <person name="Amillis S."/>
            <person name="Uchima C.A."/>
            <person name="Anderluh G."/>
            <person name="Asadollahi M."/>
            <person name="Askin M."/>
            <person name="Barry K."/>
            <person name="Battaglia E."/>
            <person name="Bayram O."/>
            <person name="Benocci T."/>
            <person name="Braus-Stromeyer S.A."/>
            <person name="Caldana C."/>
            <person name="Canovas D."/>
            <person name="Cerqueira G.C."/>
            <person name="Chen F."/>
            <person name="Chen W."/>
            <person name="Choi C."/>
            <person name="Clum A."/>
            <person name="Dos Santos R.A."/>
            <person name="Damasio A.R."/>
            <person name="Diallinas G."/>
            <person name="Emri T."/>
            <person name="Fekete E."/>
            <person name="Flipphi M."/>
            <person name="Freyberg S."/>
            <person name="Gallo A."/>
            <person name="Gournas C."/>
            <person name="Habgood R."/>
            <person name="Hainaut M."/>
            <person name="Harispe M.L."/>
            <person name="Henrissat B."/>
            <person name="Hilden K.S."/>
            <person name="Hope R."/>
            <person name="Hossain A."/>
            <person name="Karabika E."/>
            <person name="Karaffa L."/>
            <person name="Karanyi Z."/>
            <person name="Krasevec N."/>
            <person name="Kuo A."/>
            <person name="Kusch H."/>
            <person name="LaButti K."/>
            <person name="Lagendijk E.L."/>
            <person name="Lapidus A."/>
            <person name="Levasseur A."/>
            <person name="Lindquist E."/>
            <person name="Lipzen A."/>
            <person name="Logrieco A.F."/>
            <person name="MacCabe A."/>
            <person name="Maekelae M.R."/>
            <person name="Malavazi I."/>
            <person name="Melin P."/>
            <person name="Meyer V."/>
            <person name="Mielnichuk N."/>
            <person name="Miskei M."/>
            <person name="Molnar A.P."/>
            <person name="Mule G."/>
            <person name="Ngan C.Y."/>
            <person name="Orejas M."/>
            <person name="Orosz E."/>
            <person name="Ouedraogo J.P."/>
            <person name="Overkamp K.M."/>
            <person name="Park H.-S."/>
            <person name="Perrone G."/>
            <person name="Piumi F."/>
            <person name="Punt P.J."/>
            <person name="Ram A.F."/>
            <person name="Ramon A."/>
            <person name="Rauscher S."/>
            <person name="Record E."/>
            <person name="Riano-Pachon D.M."/>
            <person name="Robert V."/>
            <person name="Roehrig J."/>
            <person name="Ruller R."/>
            <person name="Salamov A."/>
            <person name="Salih N.S."/>
            <person name="Samson R.A."/>
            <person name="Sandor E."/>
            <person name="Sanguinetti M."/>
            <person name="Schuetze T."/>
            <person name="Sepcic K."/>
            <person name="Shelest E."/>
            <person name="Sherlock G."/>
            <person name="Sophianopoulou V."/>
            <person name="Squina F.M."/>
            <person name="Sun H."/>
            <person name="Susca A."/>
            <person name="Todd R.B."/>
            <person name="Tsang A."/>
            <person name="Unkles S.E."/>
            <person name="van de Wiele N."/>
            <person name="van Rossen-Uffink D."/>
            <person name="Oliveira J.V."/>
            <person name="Vesth T.C."/>
            <person name="Visser J."/>
            <person name="Yu J.-H."/>
            <person name="Zhou M."/>
            <person name="Andersen M.R."/>
            <person name="Archer D.B."/>
            <person name="Baker S.E."/>
            <person name="Benoit I."/>
            <person name="Brakhage A.A."/>
            <person name="Braus G.H."/>
            <person name="Fischer R."/>
            <person name="Frisvad J.C."/>
            <person name="Goldman G.H."/>
            <person name="Houbraken J."/>
            <person name="Oakley B."/>
            <person name="Pocsi I."/>
            <person name="Scazzocchio C."/>
            <person name="Seiboth B."/>
            <person name="vanKuyk P.A."/>
            <person name="Wortman J."/>
            <person name="Dyer P.S."/>
            <person name="Grigoriev I.V."/>
        </authorList>
    </citation>
    <scope>NUCLEOTIDE SEQUENCE [LARGE SCALE GENOMIC DNA]</scope>
    <source>
        <strain evidence="3">DTO 134E9</strain>
    </source>
</reference>
<dbReference type="STRING" id="1073089.A0A1L9RTM2"/>
<dbReference type="VEuPathDB" id="FungiDB:ASPWEDRAFT_179819"/>